<accession>A0AB39PJ05</accession>
<organism evidence="1">
    <name type="scientific">Streptomyces sp. R21</name>
    <dbReference type="NCBI Taxonomy" id="3238627"/>
    <lineage>
        <taxon>Bacteria</taxon>
        <taxon>Bacillati</taxon>
        <taxon>Actinomycetota</taxon>
        <taxon>Actinomycetes</taxon>
        <taxon>Kitasatosporales</taxon>
        <taxon>Streptomycetaceae</taxon>
        <taxon>Streptomyces</taxon>
    </lineage>
</organism>
<proteinExistence type="predicted"/>
<dbReference type="RefSeq" id="WP_369240227.1">
    <property type="nucleotide sequence ID" value="NZ_CP163435.1"/>
</dbReference>
<evidence type="ECO:0000313" key="1">
    <source>
        <dbReference type="EMBL" id="XDQ30362.1"/>
    </source>
</evidence>
<sequence length="69" mass="7687">MVGLTAVLWPTAPRREWLTPQLRTLVPEVVSVLYTAGSILRHRNVPFGPGEFAVLLCLLFIAVRHGPPR</sequence>
<gene>
    <name evidence="1" type="ORF">AB5J56_39170</name>
</gene>
<protein>
    <submittedName>
        <fullName evidence="1">Uncharacterized protein</fullName>
    </submittedName>
</protein>
<dbReference type="AlphaFoldDB" id="A0AB39PJ05"/>
<reference evidence="1" key="1">
    <citation type="submission" date="2024-07" db="EMBL/GenBank/DDBJ databases">
        <authorList>
            <person name="Yu S.T."/>
        </authorList>
    </citation>
    <scope>NUCLEOTIDE SEQUENCE</scope>
    <source>
        <strain evidence="1">R21</strain>
    </source>
</reference>
<dbReference type="EMBL" id="CP163435">
    <property type="protein sequence ID" value="XDQ30362.1"/>
    <property type="molecule type" value="Genomic_DNA"/>
</dbReference>
<name>A0AB39PJ05_9ACTN</name>